<feature type="coiled-coil region" evidence="2">
    <location>
        <begin position="85"/>
        <end position="112"/>
    </location>
</feature>
<dbReference type="Proteomes" id="UP000275408">
    <property type="component" value="Unassembled WGS sequence"/>
</dbReference>
<proteinExistence type="inferred from homology"/>
<evidence type="ECO:0000313" key="5">
    <source>
        <dbReference type="Proteomes" id="UP000275408"/>
    </source>
</evidence>
<dbReference type="EMBL" id="RCHS01000141">
    <property type="protein sequence ID" value="RMX60531.1"/>
    <property type="molecule type" value="Genomic_DNA"/>
</dbReference>
<dbReference type="PANTHER" id="PTHR14215:SF0">
    <property type="entry name" value="WH2 DOMAIN-CONTAINING PROTEIN"/>
    <property type="match status" value="1"/>
</dbReference>
<evidence type="ECO:0000256" key="1">
    <source>
        <dbReference type="ARBA" id="ARBA00005807"/>
    </source>
</evidence>
<dbReference type="AlphaFoldDB" id="A0A3M6V3Q1"/>
<comment type="caution">
    <text evidence="4">The sequence shown here is derived from an EMBL/GenBank/DDBJ whole genome shotgun (WGS) entry which is preliminary data.</text>
</comment>
<feature type="region of interest" description="Disordered" evidence="3">
    <location>
        <begin position="250"/>
        <end position="271"/>
    </location>
</feature>
<feature type="compositionally biased region" description="Polar residues" evidence="3">
    <location>
        <begin position="14"/>
        <end position="34"/>
    </location>
</feature>
<evidence type="ECO:0000256" key="2">
    <source>
        <dbReference type="SAM" id="Coils"/>
    </source>
</evidence>
<dbReference type="InterPro" id="IPR007972">
    <property type="entry name" value="Mtfr1"/>
</dbReference>
<protein>
    <submittedName>
        <fullName evidence="4">Uncharacterized protein</fullName>
    </submittedName>
</protein>
<dbReference type="PANTHER" id="PTHR14215">
    <property type="entry name" value="PROTEIN OF UNKNOWN FUNCTION DUF729"/>
    <property type="match status" value="1"/>
</dbReference>
<dbReference type="GO" id="GO:0000266">
    <property type="term" value="P:mitochondrial fission"/>
    <property type="evidence" value="ECO:0007669"/>
    <property type="project" value="TreeGrafter"/>
</dbReference>
<dbReference type="GO" id="GO:0005739">
    <property type="term" value="C:mitochondrion"/>
    <property type="evidence" value="ECO:0007669"/>
    <property type="project" value="TreeGrafter"/>
</dbReference>
<name>A0A3M6V3Q1_POCDA</name>
<evidence type="ECO:0000256" key="3">
    <source>
        <dbReference type="SAM" id="MobiDB-lite"/>
    </source>
</evidence>
<sequence length="310" mass="35252">MADDLKSIDPGVENSCNKNQSAVRQEASSSTEYPWQTELQITHDRREINDILERRGAEIRNIYELSQNSVDDCHLLEREWLALVTEKDKNLCKQIEEENEQAKRNQIKQLHQVLESLGTFNFNKPNEAILKRNLAKMYHQIGKYCSRNKIDVTMKDSSNTITSSDSPDENILVAPPAPPPPPILIPPPPPPPPLTPLTSINATPQNDTKHLSRKRGALTARNISTTPCDQRNEELLKKIRGGCRSELRRTSFKRSPGGTPFKRQRRVSDSNTSDLITVALKKKFQNVTFQSPRENDSPRSFTSFEDLQQN</sequence>
<keyword evidence="2" id="KW-0175">Coiled coil</keyword>
<feature type="compositionally biased region" description="Pro residues" evidence="3">
    <location>
        <begin position="183"/>
        <end position="195"/>
    </location>
</feature>
<feature type="region of interest" description="Disordered" evidence="3">
    <location>
        <begin position="1"/>
        <end position="34"/>
    </location>
</feature>
<dbReference type="GO" id="GO:0009060">
    <property type="term" value="P:aerobic respiration"/>
    <property type="evidence" value="ECO:0007669"/>
    <property type="project" value="TreeGrafter"/>
</dbReference>
<keyword evidence="5" id="KW-1185">Reference proteome</keyword>
<evidence type="ECO:0000313" key="4">
    <source>
        <dbReference type="EMBL" id="RMX60531.1"/>
    </source>
</evidence>
<feature type="region of interest" description="Disordered" evidence="3">
    <location>
        <begin position="289"/>
        <end position="310"/>
    </location>
</feature>
<dbReference type="OrthoDB" id="5981475at2759"/>
<accession>A0A3M6V3Q1</accession>
<feature type="region of interest" description="Disordered" evidence="3">
    <location>
        <begin position="183"/>
        <end position="220"/>
    </location>
</feature>
<reference evidence="4 5" key="1">
    <citation type="journal article" date="2018" name="Sci. Rep.">
        <title>Comparative analysis of the Pocillopora damicornis genome highlights role of immune system in coral evolution.</title>
        <authorList>
            <person name="Cunning R."/>
            <person name="Bay R.A."/>
            <person name="Gillette P."/>
            <person name="Baker A.C."/>
            <person name="Traylor-Knowles N."/>
        </authorList>
    </citation>
    <scope>NUCLEOTIDE SEQUENCE [LARGE SCALE GENOMIC DNA]</scope>
    <source>
        <strain evidence="4">RSMAS</strain>
        <tissue evidence="4">Whole animal</tissue>
    </source>
</reference>
<organism evidence="4 5">
    <name type="scientific">Pocillopora damicornis</name>
    <name type="common">Cauliflower coral</name>
    <name type="synonym">Millepora damicornis</name>
    <dbReference type="NCBI Taxonomy" id="46731"/>
    <lineage>
        <taxon>Eukaryota</taxon>
        <taxon>Metazoa</taxon>
        <taxon>Cnidaria</taxon>
        <taxon>Anthozoa</taxon>
        <taxon>Hexacorallia</taxon>
        <taxon>Scleractinia</taxon>
        <taxon>Astrocoeniina</taxon>
        <taxon>Pocilloporidae</taxon>
        <taxon>Pocillopora</taxon>
    </lineage>
</organism>
<gene>
    <name evidence="4" type="ORF">pdam_00001374</name>
</gene>
<comment type="similarity">
    <text evidence="1">Belongs to the MTFR1 family.</text>
</comment>